<dbReference type="EMBL" id="SZYD01000017">
    <property type="protein sequence ID" value="KAD3067447.1"/>
    <property type="molecule type" value="Genomic_DNA"/>
</dbReference>
<comment type="caution">
    <text evidence="2">The sequence shown here is derived from an EMBL/GenBank/DDBJ whole genome shotgun (WGS) entry which is preliminary data.</text>
</comment>
<organism evidence="2 4">
    <name type="scientific">Mikania micrantha</name>
    <name type="common">bitter vine</name>
    <dbReference type="NCBI Taxonomy" id="192012"/>
    <lineage>
        <taxon>Eukaryota</taxon>
        <taxon>Viridiplantae</taxon>
        <taxon>Streptophyta</taxon>
        <taxon>Embryophyta</taxon>
        <taxon>Tracheophyta</taxon>
        <taxon>Spermatophyta</taxon>
        <taxon>Magnoliopsida</taxon>
        <taxon>eudicotyledons</taxon>
        <taxon>Gunneridae</taxon>
        <taxon>Pentapetalae</taxon>
        <taxon>asterids</taxon>
        <taxon>campanulids</taxon>
        <taxon>Asterales</taxon>
        <taxon>Asteraceae</taxon>
        <taxon>Asteroideae</taxon>
        <taxon>Heliantheae alliance</taxon>
        <taxon>Eupatorieae</taxon>
        <taxon>Mikania</taxon>
    </lineage>
</organism>
<feature type="compositionally biased region" description="Low complexity" evidence="1">
    <location>
        <begin position="252"/>
        <end position="263"/>
    </location>
</feature>
<evidence type="ECO:0000256" key="1">
    <source>
        <dbReference type="SAM" id="MobiDB-lite"/>
    </source>
</evidence>
<feature type="compositionally biased region" description="Basic and acidic residues" evidence="1">
    <location>
        <begin position="193"/>
        <end position="229"/>
    </location>
</feature>
<feature type="region of interest" description="Disordered" evidence="1">
    <location>
        <begin position="105"/>
        <end position="272"/>
    </location>
</feature>
<keyword evidence="4" id="KW-1185">Reference proteome</keyword>
<feature type="compositionally biased region" description="Basic and acidic residues" evidence="1">
    <location>
        <begin position="155"/>
        <end position="174"/>
    </location>
</feature>
<proteinExistence type="predicted"/>
<sequence>MATESDHPVIHEVQTQIPINNLAFLVCVIEVKEEIHETKATQSVEETPCVTEETIKEKIPEPADIEQVKKHEDQEAPTTELPVVEAETKETECVKVEEETLKTEVMALDNETKSPADEKKTETVEVTLVESEETKTDDIDTKEKKEDETPSVPTVKEDEGLKIEEREADVKKEVAEEETKEAKENGAVNETIDPEKPALEPVKTESKEEKTVEETKSKESTPKEEEKTTPKQSNSLMGKVKKSFIKAKKAFTGKNTTATATKTPESKEDEKA</sequence>
<dbReference type="AlphaFoldDB" id="A0A5N6LGM2"/>
<feature type="compositionally biased region" description="Basic and acidic residues" evidence="1">
    <location>
        <begin position="60"/>
        <end position="74"/>
    </location>
</feature>
<feature type="compositionally biased region" description="Basic residues" evidence="1">
    <location>
        <begin position="239"/>
        <end position="251"/>
    </location>
</feature>
<accession>A0A5N6LGM2</accession>
<gene>
    <name evidence="3" type="ORF">E3N88_35327</name>
    <name evidence="2" type="ORF">E3N88_42835</name>
</gene>
<evidence type="ECO:0000313" key="2">
    <source>
        <dbReference type="EMBL" id="KAD1430141.1"/>
    </source>
</evidence>
<evidence type="ECO:0000313" key="4">
    <source>
        <dbReference type="Proteomes" id="UP000326396"/>
    </source>
</evidence>
<feature type="compositionally biased region" description="Basic and acidic residues" evidence="1">
    <location>
        <begin position="110"/>
        <end position="123"/>
    </location>
</feature>
<feature type="compositionally biased region" description="Basic and acidic residues" evidence="1">
    <location>
        <begin position="132"/>
        <end position="148"/>
    </location>
</feature>
<evidence type="ECO:0000313" key="3">
    <source>
        <dbReference type="EMBL" id="KAD3067447.1"/>
    </source>
</evidence>
<feature type="region of interest" description="Disordered" evidence="1">
    <location>
        <begin position="60"/>
        <end position="92"/>
    </location>
</feature>
<protein>
    <submittedName>
        <fullName evidence="2">Uncharacterized protein</fullName>
    </submittedName>
</protein>
<dbReference type="Proteomes" id="UP000326396">
    <property type="component" value="Linkage Group LG7"/>
</dbReference>
<name>A0A5N6LGM2_9ASTR</name>
<dbReference type="EMBL" id="SZYD01000773">
    <property type="protein sequence ID" value="KAD1430141.1"/>
    <property type="molecule type" value="Genomic_DNA"/>
</dbReference>
<reference evidence="2 4" key="1">
    <citation type="submission" date="2019-05" db="EMBL/GenBank/DDBJ databases">
        <title>Mikania micrantha, genome provides insights into the molecular mechanism of rapid growth.</title>
        <authorList>
            <person name="Liu B."/>
        </authorList>
    </citation>
    <scope>NUCLEOTIDE SEQUENCE [LARGE SCALE GENOMIC DNA]</scope>
    <source>
        <strain evidence="2">NLD-2019</strain>
        <tissue evidence="2">Leaf</tissue>
    </source>
</reference>